<proteinExistence type="predicted"/>
<sequence length="53" mass="5806">CHGVHKEAALDVAQRFFQARIADGEPDSACTFVVTGMDGQSEKIDLADYLYTD</sequence>
<accession>A0ABD4BD98</accession>
<organism evidence="1 2">
    <name type="scientific">Pseudomonas savastanoi pv. phaseolicola</name>
    <name type="common">Pseudomonas syringae pv. phaseolicola</name>
    <dbReference type="NCBI Taxonomy" id="319"/>
    <lineage>
        <taxon>Bacteria</taxon>
        <taxon>Pseudomonadati</taxon>
        <taxon>Pseudomonadota</taxon>
        <taxon>Gammaproteobacteria</taxon>
        <taxon>Pseudomonadales</taxon>
        <taxon>Pseudomonadaceae</taxon>
        <taxon>Pseudomonas</taxon>
    </lineage>
</organism>
<dbReference type="EMBL" id="LJQZ01000192">
    <property type="protein sequence ID" value="KPY14331.1"/>
    <property type="molecule type" value="Genomic_DNA"/>
</dbReference>
<name>A0ABD4BD98_PSESH</name>
<reference evidence="1 2" key="1">
    <citation type="submission" date="2015-09" db="EMBL/GenBank/DDBJ databases">
        <title>Genome announcement of multiple Pseudomonas syringae strains.</title>
        <authorList>
            <person name="Thakur S."/>
            <person name="Wang P.W."/>
            <person name="Gong Y."/>
            <person name="Weir B.S."/>
            <person name="Guttman D.S."/>
        </authorList>
    </citation>
    <scope>NUCLEOTIDE SEQUENCE [LARGE SCALE GENOMIC DNA]</scope>
    <source>
        <strain evidence="1 2">ICMP2740</strain>
    </source>
</reference>
<gene>
    <name evidence="1" type="ORF">ALO55_05343</name>
</gene>
<dbReference type="AlphaFoldDB" id="A0ABD4BD98"/>
<protein>
    <submittedName>
        <fullName evidence="1">Uncharacterized protein</fullName>
    </submittedName>
</protein>
<comment type="caution">
    <text evidence="1">The sequence shown here is derived from an EMBL/GenBank/DDBJ whole genome shotgun (WGS) entry which is preliminary data.</text>
</comment>
<feature type="non-terminal residue" evidence="1">
    <location>
        <position position="1"/>
    </location>
</feature>
<evidence type="ECO:0000313" key="2">
    <source>
        <dbReference type="Proteomes" id="UP000050396"/>
    </source>
</evidence>
<evidence type="ECO:0000313" key="1">
    <source>
        <dbReference type="EMBL" id="KPY14331.1"/>
    </source>
</evidence>
<dbReference type="Proteomes" id="UP000050396">
    <property type="component" value="Unassembled WGS sequence"/>
</dbReference>